<comment type="caution">
    <text evidence="8">The sequence shown here is derived from an EMBL/GenBank/DDBJ whole genome shotgun (WGS) entry which is preliminary data.</text>
</comment>
<feature type="region of interest" description="Disordered" evidence="5">
    <location>
        <begin position="1"/>
        <end position="97"/>
    </location>
</feature>
<evidence type="ECO:0000256" key="4">
    <source>
        <dbReference type="ARBA" id="ARBA00023136"/>
    </source>
</evidence>
<feature type="transmembrane region" description="Helical" evidence="6">
    <location>
        <begin position="235"/>
        <end position="256"/>
    </location>
</feature>
<feature type="domain" description="Major facilitator superfamily (MFS) profile" evidence="7">
    <location>
        <begin position="144"/>
        <end position="564"/>
    </location>
</feature>
<dbReference type="GO" id="GO:0005886">
    <property type="term" value="C:plasma membrane"/>
    <property type="evidence" value="ECO:0007669"/>
    <property type="project" value="TreeGrafter"/>
</dbReference>
<dbReference type="PROSITE" id="PS50850">
    <property type="entry name" value="MFS"/>
    <property type="match status" value="1"/>
</dbReference>
<feature type="transmembrane region" description="Helical" evidence="6">
    <location>
        <begin position="440"/>
        <end position="461"/>
    </location>
</feature>
<feature type="transmembrane region" description="Helical" evidence="6">
    <location>
        <begin position="178"/>
        <end position="198"/>
    </location>
</feature>
<feature type="compositionally biased region" description="Polar residues" evidence="5">
    <location>
        <begin position="36"/>
        <end position="49"/>
    </location>
</feature>
<feature type="transmembrane region" description="Helical" evidence="6">
    <location>
        <begin position="511"/>
        <end position="528"/>
    </location>
</feature>
<dbReference type="OrthoDB" id="3066029at2759"/>
<sequence>MVEENDEHDHGQERSVQPEALDEKTNETAPTERKINSSSQPAGPSTSPRENAGLEAVQPQHDNDRDNDDTNIVRRSQAAKTAAKTEDMEASGATGTTQTQLQLMSALTHVSSAGPDAPAQPWSSFIEIPDEFYDRLAPRRKMAIVALLSFCSLLAPISSTSVLPAVPDVAAEFHSTGSIVDISNALYLLFMGLSPTVWGPLSEVYGRRPITLATSFLFFCCTLGTALAPNLAAFFVFRVLSAFEGTAFILVGSAAVGDIYRPTERATAMGWFMAGTLVGPAFGPFVGGIIVTYKSWRVILWLQAALAGTAFVGTLALLPETIHHRKIDSLAGYPLRSKLRVLGPMLNPVRVIRLFVYPNLVMAGSASSSLVWNMYALLTPIRYVLNPRFHLTTPMQSGLFYLAPGIGYVCGTFFGGRYADHMVRRWIKKRNGQRVPEDRLRSALPFLGGVIPACVLVYGWGVERGVGGIPLAVIMLFLQGVAQLFCFPSINTYCLDVMQSRGSEVIAANYFVRYLFACAGTAVVLPATERIGVGWFSTISALFLVASAVALWTAVVWGQQWRDRVDRWRDGRRKAEYERAQQRLQERTAPTEHP</sequence>
<evidence type="ECO:0000256" key="3">
    <source>
        <dbReference type="ARBA" id="ARBA00022989"/>
    </source>
</evidence>
<dbReference type="PANTHER" id="PTHR23502:SF64">
    <property type="entry name" value="TRANSPORTER, PUTATIVE (AFU_ORTHOLOGUE AFUA_3G11760)-RELATED"/>
    <property type="match status" value="1"/>
</dbReference>
<keyword evidence="9" id="KW-1185">Reference proteome</keyword>
<keyword evidence="4 6" id="KW-0472">Membrane</keyword>
<gene>
    <name evidence="8" type="ORF">SPBR_00427</name>
</gene>
<name>A0A0C2IYI7_9PEZI</name>
<feature type="transmembrane region" description="Helical" evidence="6">
    <location>
        <begin position="210"/>
        <end position="229"/>
    </location>
</feature>
<feature type="transmembrane region" description="Helical" evidence="6">
    <location>
        <begin position="268"/>
        <end position="293"/>
    </location>
</feature>
<dbReference type="InterPro" id="IPR020846">
    <property type="entry name" value="MFS_dom"/>
</dbReference>
<dbReference type="CDD" id="cd17323">
    <property type="entry name" value="MFS_Tpo1_MDR_like"/>
    <property type="match status" value="1"/>
</dbReference>
<dbReference type="GeneID" id="63673667"/>
<dbReference type="RefSeq" id="XP_040618067.1">
    <property type="nucleotide sequence ID" value="XM_040758746.1"/>
</dbReference>
<feature type="transmembrane region" description="Helical" evidence="6">
    <location>
        <begin position="143"/>
        <end position="166"/>
    </location>
</feature>
<reference evidence="8 9" key="1">
    <citation type="journal article" date="2014" name="BMC Genomics">
        <title>Comparative genomics of the major fungal agents of human and animal Sporotrichosis: Sporothrix schenckii and Sporothrix brasiliensis.</title>
        <authorList>
            <person name="Teixeira M.M."/>
            <person name="de Almeida L.G."/>
            <person name="Kubitschek-Barreira P."/>
            <person name="Alves F.L."/>
            <person name="Kioshima E.S."/>
            <person name="Abadio A.K."/>
            <person name="Fernandes L."/>
            <person name="Derengowski L.S."/>
            <person name="Ferreira K.S."/>
            <person name="Souza R.C."/>
            <person name="Ruiz J.C."/>
            <person name="de Andrade N.C."/>
            <person name="Paes H.C."/>
            <person name="Nicola A.M."/>
            <person name="Albuquerque P."/>
            <person name="Gerber A.L."/>
            <person name="Martins V.P."/>
            <person name="Peconick L.D."/>
            <person name="Neto A.V."/>
            <person name="Chaucanez C.B."/>
            <person name="Silva P.A."/>
            <person name="Cunha O.L."/>
            <person name="de Oliveira F.F."/>
            <person name="dos Santos T.C."/>
            <person name="Barros A.L."/>
            <person name="Soares M.A."/>
            <person name="de Oliveira L.M."/>
            <person name="Marini M.M."/>
            <person name="Villalobos-Duno H."/>
            <person name="Cunha M.M."/>
            <person name="de Hoog S."/>
            <person name="da Silveira J.F."/>
            <person name="Henrissat B."/>
            <person name="Nino-Vega G.A."/>
            <person name="Cisalpino P.S."/>
            <person name="Mora-Montes H.M."/>
            <person name="Almeida S.R."/>
            <person name="Stajich J.E."/>
            <person name="Lopes-Bezerra L.M."/>
            <person name="Vasconcelos A.T."/>
            <person name="Felipe M.S."/>
        </authorList>
    </citation>
    <scope>NUCLEOTIDE SEQUENCE [LARGE SCALE GENOMIC DNA]</scope>
    <source>
        <strain evidence="8 9">5110</strain>
    </source>
</reference>
<evidence type="ECO:0000256" key="1">
    <source>
        <dbReference type="ARBA" id="ARBA00004141"/>
    </source>
</evidence>
<feature type="transmembrane region" description="Helical" evidence="6">
    <location>
        <begin position="398"/>
        <end position="419"/>
    </location>
</feature>
<dbReference type="Gene3D" id="1.20.1720.10">
    <property type="entry name" value="Multidrug resistance protein D"/>
    <property type="match status" value="1"/>
</dbReference>
<evidence type="ECO:0000256" key="5">
    <source>
        <dbReference type="SAM" id="MobiDB-lite"/>
    </source>
</evidence>
<dbReference type="InterPro" id="IPR011701">
    <property type="entry name" value="MFS"/>
</dbReference>
<evidence type="ECO:0000256" key="6">
    <source>
        <dbReference type="SAM" id="Phobius"/>
    </source>
</evidence>
<dbReference type="SUPFAM" id="SSF103473">
    <property type="entry name" value="MFS general substrate transporter"/>
    <property type="match status" value="1"/>
</dbReference>
<dbReference type="Proteomes" id="UP000031575">
    <property type="component" value="Unassembled WGS sequence"/>
</dbReference>
<feature type="transmembrane region" description="Helical" evidence="6">
    <location>
        <begin position="534"/>
        <end position="557"/>
    </location>
</feature>
<dbReference type="AlphaFoldDB" id="A0A0C2IYI7"/>
<dbReference type="FunFam" id="1.20.1250.20:FF:000354">
    <property type="entry name" value="MFS general substrate transporter"/>
    <property type="match status" value="1"/>
</dbReference>
<feature type="compositionally biased region" description="Basic and acidic residues" evidence="5">
    <location>
        <begin position="21"/>
        <end position="35"/>
    </location>
</feature>
<feature type="transmembrane region" description="Helical" evidence="6">
    <location>
        <begin position="299"/>
        <end position="318"/>
    </location>
</feature>
<comment type="subcellular location">
    <subcellularLocation>
        <location evidence="1">Membrane</location>
        <topology evidence="1">Multi-pass membrane protein</topology>
    </subcellularLocation>
</comment>
<feature type="transmembrane region" description="Helical" evidence="6">
    <location>
        <begin position="467"/>
        <end position="490"/>
    </location>
</feature>
<evidence type="ECO:0000256" key="2">
    <source>
        <dbReference type="ARBA" id="ARBA00022692"/>
    </source>
</evidence>
<dbReference type="EMBL" id="AWTV01000008">
    <property type="protein sequence ID" value="KIH90057.1"/>
    <property type="molecule type" value="Genomic_DNA"/>
</dbReference>
<dbReference type="VEuPathDB" id="FungiDB:SPBR_00427"/>
<evidence type="ECO:0000313" key="9">
    <source>
        <dbReference type="Proteomes" id="UP000031575"/>
    </source>
</evidence>
<dbReference type="HOGENOM" id="CLU_008455_8_0_1"/>
<accession>A0A0C2IYI7</accession>
<protein>
    <recommendedName>
        <fullName evidence="7">Major facilitator superfamily (MFS) profile domain-containing protein</fullName>
    </recommendedName>
</protein>
<proteinExistence type="predicted"/>
<dbReference type="Pfam" id="PF07690">
    <property type="entry name" value="MFS_1"/>
    <property type="match status" value="1"/>
</dbReference>
<keyword evidence="2 6" id="KW-0812">Transmembrane</keyword>
<feature type="transmembrane region" description="Helical" evidence="6">
    <location>
        <begin position="354"/>
        <end position="378"/>
    </location>
</feature>
<dbReference type="InterPro" id="IPR036259">
    <property type="entry name" value="MFS_trans_sf"/>
</dbReference>
<dbReference type="PANTHER" id="PTHR23502">
    <property type="entry name" value="MAJOR FACILITATOR SUPERFAMILY"/>
    <property type="match status" value="1"/>
</dbReference>
<evidence type="ECO:0000313" key="8">
    <source>
        <dbReference type="EMBL" id="KIH90057.1"/>
    </source>
</evidence>
<evidence type="ECO:0000259" key="7">
    <source>
        <dbReference type="PROSITE" id="PS50850"/>
    </source>
</evidence>
<keyword evidence="3 6" id="KW-1133">Transmembrane helix</keyword>
<organism evidence="8 9">
    <name type="scientific">Sporothrix brasiliensis 5110</name>
    <dbReference type="NCBI Taxonomy" id="1398154"/>
    <lineage>
        <taxon>Eukaryota</taxon>
        <taxon>Fungi</taxon>
        <taxon>Dikarya</taxon>
        <taxon>Ascomycota</taxon>
        <taxon>Pezizomycotina</taxon>
        <taxon>Sordariomycetes</taxon>
        <taxon>Sordariomycetidae</taxon>
        <taxon>Ophiostomatales</taxon>
        <taxon>Ophiostomataceae</taxon>
        <taxon>Sporothrix</taxon>
    </lineage>
</organism>
<dbReference type="GO" id="GO:0022857">
    <property type="term" value="F:transmembrane transporter activity"/>
    <property type="evidence" value="ECO:0007669"/>
    <property type="project" value="InterPro"/>
</dbReference>